<dbReference type="PANTHER" id="PTHR11371:SF11">
    <property type="entry name" value="DEOXYRIBONUCLEASE"/>
    <property type="match status" value="1"/>
</dbReference>
<proteinExistence type="inferred from homology"/>
<dbReference type="PIRSF" id="PIRSF000988">
    <property type="entry name" value="DNase_I_euk"/>
    <property type="match status" value="1"/>
</dbReference>
<dbReference type="CDD" id="cd10282">
    <property type="entry name" value="DNase1"/>
    <property type="match status" value="1"/>
</dbReference>
<dbReference type="AlphaFoldDB" id="A0A0P7X7X7"/>
<dbReference type="EMBL" id="JARO02002355">
    <property type="protein sequence ID" value="KPP72858.1"/>
    <property type="molecule type" value="Genomic_DNA"/>
</dbReference>
<gene>
    <name evidence="11" type="ORF">Z043_108101</name>
</gene>
<dbReference type="Proteomes" id="UP000034805">
    <property type="component" value="Unassembled WGS sequence"/>
</dbReference>
<evidence type="ECO:0000256" key="7">
    <source>
        <dbReference type="PIRSR" id="PIRSR000988-1"/>
    </source>
</evidence>
<feature type="domain" description="Endonuclease/exonuclease/phosphatase" evidence="10">
    <location>
        <begin position="24"/>
        <end position="291"/>
    </location>
</feature>
<comment type="caution">
    <text evidence="11">The sequence shown here is derived from an EMBL/GenBank/DDBJ whole genome shotgun (WGS) entry which is preliminary data.</text>
</comment>
<dbReference type="FunFam" id="3.60.10.10:FF:000007">
    <property type="entry name" value="Deoxyribonuclease"/>
    <property type="match status" value="1"/>
</dbReference>
<dbReference type="STRING" id="113540.ENSSFOP00015062301"/>
<organism evidence="11 12">
    <name type="scientific">Scleropages formosus</name>
    <name type="common">Asian bonytongue</name>
    <name type="synonym">Osteoglossum formosum</name>
    <dbReference type="NCBI Taxonomy" id="113540"/>
    <lineage>
        <taxon>Eukaryota</taxon>
        <taxon>Metazoa</taxon>
        <taxon>Chordata</taxon>
        <taxon>Craniata</taxon>
        <taxon>Vertebrata</taxon>
        <taxon>Euteleostomi</taxon>
        <taxon>Actinopterygii</taxon>
        <taxon>Neopterygii</taxon>
        <taxon>Teleostei</taxon>
        <taxon>Osteoglossocephala</taxon>
        <taxon>Osteoglossomorpha</taxon>
        <taxon>Osteoglossiformes</taxon>
        <taxon>Osteoglossidae</taxon>
        <taxon>Scleropages</taxon>
    </lineage>
</organism>
<dbReference type="Pfam" id="PF03372">
    <property type="entry name" value="Exo_endo_phos"/>
    <property type="match status" value="1"/>
</dbReference>
<dbReference type="SMART" id="SM00476">
    <property type="entry name" value="DNaseIc"/>
    <property type="match status" value="1"/>
</dbReference>
<feature type="active site" evidence="7">
    <location>
        <position position="98"/>
    </location>
</feature>
<keyword evidence="3 9" id="KW-0732">Signal</keyword>
<evidence type="ECO:0000256" key="5">
    <source>
        <dbReference type="ARBA" id="ARBA00022801"/>
    </source>
</evidence>
<dbReference type="GO" id="GO:0003677">
    <property type="term" value="F:DNA binding"/>
    <property type="evidence" value="ECO:0007669"/>
    <property type="project" value="TreeGrafter"/>
</dbReference>
<evidence type="ECO:0000313" key="12">
    <source>
        <dbReference type="Proteomes" id="UP000034805"/>
    </source>
</evidence>
<keyword evidence="4" id="KW-0255">Endonuclease</keyword>
<dbReference type="GO" id="GO:0005634">
    <property type="term" value="C:nucleus"/>
    <property type="evidence" value="ECO:0007669"/>
    <property type="project" value="TreeGrafter"/>
</dbReference>
<feature type="disulfide bond" description="Essential for enzymatic activity" evidence="8">
    <location>
        <begin position="211"/>
        <end position="248"/>
    </location>
</feature>
<evidence type="ECO:0000256" key="2">
    <source>
        <dbReference type="ARBA" id="ARBA00022722"/>
    </source>
</evidence>
<feature type="signal peptide" evidence="9">
    <location>
        <begin position="1"/>
        <end position="19"/>
    </location>
</feature>
<comment type="similarity">
    <text evidence="1">Belongs to the DNase I family.</text>
</comment>
<dbReference type="InterPro" id="IPR016202">
    <property type="entry name" value="DNase_I"/>
</dbReference>
<keyword evidence="2" id="KW-0540">Nuclease</keyword>
<feature type="non-terminal residue" evidence="11">
    <location>
        <position position="1"/>
    </location>
</feature>
<feature type="active site" evidence="7">
    <location>
        <position position="156"/>
    </location>
</feature>
<protein>
    <submittedName>
        <fullName evidence="11">Deoxyribonuclease gamma-like</fullName>
    </submittedName>
</protein>
<dbReference type="Gene3D" id="3.60.10.10">
    <property type="entry name" value="Endonuclease/exonuclease/phosphatase"/>
    <property type="match status" value="1"/>
</dbReference>
<keyword evidence="6 8" id="KW-1015">Disulfide bond</keyword>
<dbReference type="PRINTS" id="PR00130">
    <property type="entry name" value="DNASEI"/>
</dbReference>
<dbReference type="GO" id="GO:0006308">
    <property type="term" value="P:DNA catabolic process"/>
    <property type="evidence" value="ECO:0007669"/>
    <property type="project" value="InterPro"/>
</dbReference>
<dbReference type="PANTHER" id="PTHR11371">
    <property type="entry name" value="DEOXYRIBONUCLEASE"/>
    <property type="match status" value="1"/>
</dbReference>
<evidence type="ECO:0000256" key="1">
    <source>
        <dbReference type="ARBA" id="ARBA00007359"/>
    </source>
</evidence>
<feature type="chain" id="PRO_5006145134" evidence="9">
    <location>
        <begin position="20"/>
        <end position="310"/>
    </location>
</feature>
<evidence type="ECO:0000256" key="8">
    <source>
        <dbReference type="PIRSR" id="PIRSR000988-2"/>
    </source>
</evidence>
<dbReference type="InterPro" id="IPR036691">
    <property type="entry name" value="Endo/exonu/phosph_ase_sf"/>
</dbReference>
<accession>A0A0P7X7X7</accession>
<dbReference type="SUPFAM" id="SSF56219">
    <property type="entry name" value="DNase I-like"/>
    <property type="match status" value="1"/>
</dbReference>
<reference evidence="11 12" key="1">
    <citation type="submission" date="2015-08" db="EMBL/GenBank/DDBJ databases">
        <title>The genome of the Asian arowana (Scleropages formosus).</title>
        <authorList>
            <person name="Tan M.H."/>
            <person name="Gan H.M."/>
            <person name="Croft L.J."/>
            <person name="Austin C.M."/>
        </authorList>
    </citation>
    <scope>NUCLEOTIDE SEQUENCE [LARGE SCALE GENOMIC DNA]</scope>
    <source>
        <strain evidence="11">Aro1</strain>
    </source>
</reference>
<evidence type="ECO:0000313" key="11">
    <source>
        <dbReference type="EMBL" id="KPP72858.1"/>
    </source>
</evidence>
<keyword evidence="5" id="KW-0378">Hydrolase</keyword>
<dbReference type="GO" id="GO:0004530">
    <property type="term" value="F:deoxyribonuclease I activity"/>
    <property type="evidence" value="ECO:0007669"/>
    <property type="project" value="TreeGrafter"/>
</dbReference>
<name>A0A0P7X7X7_SCLFO</name>
<evidence type="ECO:0000256" key="4">
    <source>
        <dbReference type="ARBA" id="ARBA00022759"/>
    </source>
</evidence>
<dbReference type="InterPro" id="IPR005135">
    <property type="entry name" value="Endo/exonuclease/phosphatase"/>
</dbReference>
<evidence type="ECO:0000256" key="9">
    <source>
        <dbReference type="SAM" id="SignalP"/>
    </source>
</evidence>
<sequence>PAFLLWSLVYLTLWTSAQALKICAFNVRSFGETKANNKKVMDLLTKIIARCDLCLVQEVRDAKGEAIPTLVRELNRYDRSHSYSHVDSKRLGKNTYKEQYVYIYRNDMLQVRDGYQLPQYKEDGGSDVGVFSREPFVVLFHSPNTIVKDFILVGQHTCPKNAMKEIDELYSVFQEISKKWKNQVKNYVTDRIICKRINKNVMFLGDLNAACSYVTAKGWMNVRLRNDPKFHWLIGDEEDTTVRENTRCAYDRIVVHGKKFMSGIVPCSAHPFNFKKEFHLSEQEALEISDHYPVEVDLKPSHRYLLRNEL</sequence>
<evidence type="ECO:0000259" key="10">
    <source>
        <dbReference type="Pfam" id="PF03372"/>
    </source>
</evidence>
<evidence type="ECO:0000256" key="3">
    <source>
        <dbReference type="ARBA" id="ARBA00022729"/>
    </source>
</evidence>
<evidence type="ECO:0000256" key="6">
    <source>
        <dbReference type="ARBA" id="ARBA00023157"/>
    </source>
</evidence>